<feature type="transmembrane region" description="Helical" evidence="4">
    <location>
        <begin position="449"/>
        <end position="470"/>
    </location>
</feature>
<feature type="transmembrane region" description="Helical" evidence="4">
    <location>
        <begin position="666"/>
        <end position="684"/>
    </location>
</feature>
<dbReference type="Proteomes" id="UP000054558">
    <property type="component" value="Unassembled WGS sequence"/>
</dbReference>
<dbReference type="AlphaFoldDB" id="A0A1Y1IM47"/>
<evidence type="ECO:0000313" key="6">
    <source>
        <dbReference type="EMBL" id="GAQ89677.1"/>
    </source>
</evidence>
<evidence type="ECO:0000256" key="3">
    <source>
        <dbReference type="ARBA" id="ARBA00022737"/>
    </source>
</evidence>
<keyword evidence="4" id="KW-0472">Membrane</keyword>
<feature type="transmembrane region" description="Helical" evidence="4">
    <location>
        <begin position="585"/>
        <end position="608"/>
    </location>
</feature>
<keyword evidence="4" id="KW-0812">Transmembrane</keyword>
<dbReference type="InterPro" id="IPR055414">
    <property type="entry name" value="LRR_R13L4/SHOC2-like"/>
</dbReference>
<sequence length="739" mass="80633">TTLEEIVNGSRSGQNNGIQYHIDLRNKSLSGQIPPELRSLTNLSYLDLSINDLSGSIPIELGSLTKLTDLYLNSNNLSGSIPPELGSLTKLHFIDLYNNSLSGPIPRELGSLTSLESLYLFSNNLSGPIPLELGSLTKITFLDLYSNNLSGPIPPELGSLTSLTDFNLYNNNLSGSIPHKLGSLSSLEVLRFYNNNLSGSIPSELGRLTNLNTLDLSSNDLSGSIPPELGSLTDLAELDLSNNKLSGPIPASLGNLSVLQNLRLETTGIACNYVGTPFQSLNLMGLPCSPPSWVGQSRKLSVLHIAFPNQSTEVLDLSFAPPVCKVVNLTGLNPALKTIKFGGWCSEGCVVDLQGTGAELSSGTKREICLGRVSVFVEGIVTEQLRNGGLFNSSLSIDGRVYNLTDPTFVDKIVLGPGGKSYTTGVGASLVHSATGNLCSNPEAPTVVAVMYATFGASLIAEVFTAWALARCRSVWGRVGSQGKRSMLIDMVLYLLGIVGSAVVWYDFYTDIRVLLDVWRAWPQWVFLGCIIAPYVIGTLSISEGWVSGDLLPGAWNLGLKWIWPPPQMDVGETFPRRALNPLQWAVLLVVWPLGIPAVLFLDIVAFLDKLGFHPVVGKNVYSLDLWFDSRSLIELLLRTVPQAIFQTVVYLLGSSRANRYYVDQNLFVMSISLSLLSILFQLARTLWQAVQASEYVWVTFWRRLRCVKRSWVIKLHSNITAESELALSSKIDQLSDFL</sequence>
<proteinExistence type="predicted"/>
<dbReference type="GO" id="GO:0005886">
    <property type="term" value="C:plasma membrane"/>
    <property type="evidence" value="ECO:0000318"/>
    <property type="project" value="GO_Central"/>
</dbReference>
<dbReference type="SUPFAM" id="SSF52047">
    <property type="entry name" value="RNI-like"/>
    <property type="match status" value="1"/>
</dbReference>
<evidence type="ECO:0000313" key="7">
    <source>
        <dbReference type="Proteomes" id="UP000054558"/>
    </source>
</evidence>
<dbReference type="InterPro" id="IPR001611">
    <property type="entry name" value="Leu-rich_rpt"/>
</dbReference>
<dbReference type="InterPro" id="IPR053211">
    <property type="entry name" value="DNA_repair-toleration"/>
</dbReference>
<dbReference type="Pfam" id="PF00560">
    <property type="entry name" value="LRR_1"/>
    <property type="match status" value="3"/>
</dbReference>
<evidence type="ECO:0000259" key="5">
    <source>
        <dbReference type="Pfam" id="PF23598"/>
    </source>
</evidence>
<dbReference type="Gene3D" id="3.80.10.10">
    <property type="entry name" value="Ribonuclease Inhibitor"/>
    <property type="match status" value="3"/>
</dbReference>
<dbReference type="PRINTS" id="PR00019">
    <property type="entry name" value="LEURICHRPT"/>
</dbReference>
<dbReference type="FunFam" id="3.80.10.10:FF:000221">
    <property type="entry name" value="Leucine-rich repeat receptor-like protein kinase PXL1"/>
    <property type="match status" value="1"/>
</dbReference>
<feature type="transmembrane region" description="Helical" evidence="4">
    <location>
        <begin position="636"/>
        <end position="654"/>
    </location>
</feature>
<keyword evidence="3" id="KW-0677">Repeat</keyword>
<accession>A0A1Y1IM47</accession>
<feature type="transmembrane region" description="Helical" evidence="4">
    <location>
        <begin position="491"/>
        <end position="509"/>
    </location>
</feature>
<dbReference type="GO" id="GO:0007165">
    <property type="term" value="P:signal transduction"/>
    <property type="evidence" value="ECO:0000318"/>
    <property type="project" value="GO_Central"/>
</dbReference>
<protein>
    <recommendedName>
        <fullName evidence="5">Disease resistance R13L4/SHOC-2-like LRR domain-containing protein</fullName>
    </recommendedName>
</protein>
<dbReference type="STRING" id="105231.A0A1Y1IM47"/>
<dbReference type="GO" id="GO:0004675">
    <property type="term" value="F:transmembrane receptor protein serine/threonine kinase activity"/>
    <property type="evidence" value="ECO:0000318"/>
    <property type="project" value="GO_Central"/>
</dbReference>
<dbReference type="SMART" id="SM00369">
    <property type="entry name" value="LRR_TYP"/>
    <property type="match status" value="5"/>
</dbReference>
<feature type="non-terminal residue" evidence="6">
    <location>
        <position position="1"/>
    </location>
</feature>
<feature type="domain" description="Disease resistance R13L4/SHOC-2-like LRR" evidence="5">
    <location>
        <begin position="132"/>
        <end position="309"/>
    </location>
</feature>
<evidence type="ECO:0000256" key="4">
    <source>
        <dbReference type="SAM" id="Phobius"/>
    </source>
</evidence>
<keyword evidence="4" id="KW-1133">Transmembrane helix</keyword>
<organism evidence="6 7">
    <name type="scientific">Klebsormidium nitens</name>
    <name type="common">Green alga</name>
    <name type="synonym">Ulothrix nitens</name>
    <dbReference type="NCBI Taxonomy" id="105231"/>
    <lineage>
        <taxon>Eukaryota</taxon>
        <taxon>Viridiplantae</taxon>
        <taxon>Streptophyta</taxon>
        <taxon>Klebsormidiophyceae</taxon>
        <taxon>Klebsormidiales</taxon>
        <taxon>Klebsormidiaceae</taxon>
        <taxon>Klebsormidium</taxon>
    </lineage>
</organism>
<reference evidence="6 7" key="1">
    <citation type="journal article" date="2014" name="Nat. Commun.">
        <title>Klebsormidium flaccidum genome reveals primary factors for plant terrestrial adaptation.</title>
        <authorList>
            <person name="Hori K."/>
            <person name="Maruyama F."/>
            <person name="Fujisawa T."/>
            <person name="Togashi T."/>
            <person name="Yamamoto N."/>
            <person name="Seo M."/>
            <person name="Sato S."/>
            <person name="Yamada T."/>
            <person name="Mori H."/>
            <person name="Tajima N."/>
            <person name="Moriyama T."/>
            <person name="Ikeuchi M."/>
            <person name="Watanabe M."/>
            <person name="Wada H."/>
            <person name="Kobayashi K."/>
            <person name="Saito M."/>
            <person name="Masuda T."/>
            <person name="Sasaki-Sekimoto Y."/>
            <person name="Mashiguchi K."/>
            <person name="Awai K."/>
            <person name="Shimojima M."/>
            <person name="Masuda S."/>
            <person name="Iwai M."/>
            <person name="Nobusawa T."/>
            <person name="Narise T."/>
            <person name="Kondo S."/>
            <person name="Saito H."/>
            <person name="Sato R."/>
            <person name="Murakawa M."/>
            <person name="Ihara Y."/>
            <person name="Oshima-Yamada Y."/>
            <person name="Ohtaka K."/>
            <person name="Satoh M."/>
            <person name="Sonobe K."/>
            <person name="Ishii M."/>
            <person name="Ohtani R."/>
            <person name="Kanamori-Sato M."/>
            <person name="Honoki R."/>
            <person name="Miyazaki D."/>
            <person name="Mochizuki H."/>
            <person name="Umetsu J."/>
            <person name="Higashi K."/>
            <person name="Shibata D."/>
            <person name="Kamiya Y."/>
            <person name="Sato N."/>
            <person name="Nakamura Y."/>
            <person name="Tabata S."/>
            <person name="Ida S."/>
            <person name="Kurokawa K."/>
            <person name="Ohta H."/>
        </authorList>
    </citation>
    <scope>NUCLEOTIDE SEQUENCE [LARGE SCALE GENOMIC DNA]</scope>
    <source>
        <strain evidence="6 7">NIES-2285</strain>
    </source>
</reference>
<dbReference type="InterPro" id="IPR032675">
    <property type="entry name" value="LRR_dom_sf"/>
</dbReference>
<gene>
    <name evidence="6" type="ORF">KFL_005490060</name>
</gene>
<dbReference type="PANTHER" id="PTHR48060">
    <property type="entry name" value="DNA DAMAGE-REPAIR/TOLERATION PROTEIN DRT100"/>
    <property type="match status" value="1"/>
</dbReference>
<keyword evidence="1" id="KW-0433">Leucine-rich repeat</keyword>
<feature type="transmembrane region" description="Helical" evidence="4">
    <location>
        <begin position="521"/>
        <end position="542"/>
    </location>
</feature>
<dbReference type="PANTHER" id="PTHR48060:SF21">
    <property type="entry name" value="L DOMAIN-LIKE PROTEIN"/>
    <property type="match status" value="1"/>
</dbReference>
<dbReference type="EMBL" id="DF237498">
    <property type="protein sequence ID" value="GAQ89677.1"/>
    <property type="molecule type" value="Genomic_DNA"/>
</dbReference>
<dbReference type="PROSITE" id="PS51450">
    <property type="entry name" value="LRR"/>
    <property type="match status" value="1"/>
</dbReference>
<evidence type="ECO:0000256" key="2">
    <source>
        <dbReference type="ARBA" id="ARBA00022729"/>
    </source>
</evidence>
<name>A0A1Y1IM47_KLENI</name>
<evidence type="ECO:0000256" key="1">
    <source>
        <dbReference type="ARBA" id="ARBA00022614"/>
    </source>
</evidence>
<dbReference type="OMA" id="QASEYVW"/>
<keyword evidence="2" id="KW-0732">Signal</keyword>
<dbReference type="Pfam" id="PF23598">
    <property type="entry name" value="LRR_14"/>
    <property type="match status" value="1"/>
</dbReference>
<keyword evidence="7" id="KW-1185">Reference proteome</keyword>
<dbReference type="InterPro" id="IPR003591">
    <property type="entry name" value="Leu-rich_rpt_typical-subtyp"/>
</dbReference>
<dbReference type="FunFam" id="3.80.10.10:FF:000383">
    <property type="entry name" value="Leucine-rich repeat receptor protein kinase EMS1"/>
    <property type="match status" value="1"/>
</dbReference>
<dbReference type="OrthoDB" id="687555at2759"/>